<organism evidence="2 3">
    <name type="scientific">Hyaloscypha bicolor E</name>
    <dbReference type="NCBI Taxonomy" id="1095630"/>
    <lineage>
        <taxon>Eukaryota</taxon>
        <taxon>Fungi</taxon>
        <taxon>Dikarya</taxon>
        <taxon>Ascomycota</taxon>
        <taxon>Pezizomycotina</taxon>
        <taxon>Leotiomycetes</taxon>
        <taxon>Helotiales</taxon>
        <taxon>Hyaloscyphaceae</taxon>
        <taxon>Hyaloscypha</taxon>
        <taxon>Hyaloscypha bicolor</taxon>
    </lineage>
</organism>
<gene>
    <name evidence="2" type="ORF">K444DRAFT_326556</name>
</gene>
<dbReference type="EMBL" id="KZ613780">
    <property type="protein sequence ID" value="PMD63712.1"/>
    <property type="molecule type" value="Genomic_DNA"/>
</dbReference>
<protein>
    <submittedName>
        <fullName evidence="2">Uncharacterized protein</fullName>
    </submittedName>
</protein>
<sequence length="72" mass="8264">MRGVDEGPYVIYSEIVKHNPTVLQLPASSSSLTTKATGEKKTGHLPNREEHQNRYLWKITLRFNTTSKLFTF</sequence>
<evidence type="ECO:0000313" key="3">
    <source>
        <dbReference type="Proteomes" id="UP000235371"/>
    </source>
</evidence>
<proteinExistence type="predicted"/>
<keyword evidence="3" id="KW-1185">Reference proteome</keyword>
<dbReference type="AlphaFoldDB" id="A0A2J6TL41"/>
<dbReference type="RefSeq" id="XP_024740616.1">
    <property type="nucleotide sequence ID" value="XM_024871920.1"/>
</dbReference>
<evidence type="ECO:0000313" key="2">
    <source>
        <dbReference type="EMBL" id="PMD63712.1"/>
    </source>
</evidence>
<feature type="region of interest" description="Disordered" evidence="1">
    <location>
        <begin position="28"/>
        <end position="49"/>
    </location>
</feature>
<reference evidence="2 3" key="1">
    <citation type="submission" date="2016-04" db="EMBL/GenBank/DDBJ databases">
        <title>A degradative enzymes factory behind the ericoid mycorrhizal symbiosis.</title>
        <authorList>
            <consortium name="DOE Joint Genome Institute"/>
            <person name="Martino E."/>
            <person name="Morin E."/>
            <person name="Grelet G."/>
            <person name="Kuo A."/>
            <person name="Kohler A."/>
            <person name="Daghino S."/>
            <person name="Barry K."/>
            <person name="Choi C."/>
            <person name="Cichocki N."/>
            <person name="Clum A."/>
            <person name="Copeland A."/>
            <person name="Hainaut M."/>
            <person name="Haridas S."/>
            <person name="Labutti K."/>
            <person name="Lindquist E."/>
            <person name="Lipzen A."/>
            <person name="Khouja H.-R."/>
            <person name="Murat C."/>
            <person name="Ohm R."/>
            <person name="Olson A."/>
            <person name="Spatafora J."/>
            <person name="Veneault-Fourrey C."/>
            <person name="Henrissat B."/>
            <person name="Grigoriev I."/>
            <person name="Martin F."/>
            <person name="Perotto S."/>
        </authorList>
    </citation>
    <scope>NUCLEOTIDE SEQUENCE [LARGE SCALE GENOMIC DNA]</scope>
    <source>
        <strain evidence="2 3">E</strain>
    </source>
</reference>
<name>A0A2J6TL41_9HELO</name>
<dbReference type="GeneID" id="36580002"/>
<accession>A0A2J6TL41</accession>
<evidence type="ECO:0000256" key="1">
    <source>
        <dbReference type="SAM" id="MobiDB-lite"/>
    </source>
</evidence>
<dbReference type="InParanoid" id="A0A2J6TL41"/>
<dbReference type="Proteomes" id="UP000235371">
    <property type="component" value="Unassembled WGS sequence"/>
</dbReference>
<feature type="compositionally biased region" description="Basic and acidic residues" evidence="1">
    <location>
        <begin position="37"/>
        <end position="49"/>
    </location>
</feature>